<sequence length="205" mass="21938">MISLAFGALLIGALMAAYQLQRSAEKLPDEPKSTLQAAALSSLFIGVSALAEILLNQGGADIQTLQRMLSNLAYYAALPLIASALLVAARNDHWTRPAWGRWLIGLFALFELLRRMEYGELYTQIVAVTVSGVMLLGALLIKQKLIQGIALLAAINMAMALVLFGPANLLPTFSNPVVYPVLLAAALPLTATALKHQVSNSQKKA</sequence>
<feature type="transmembrane region" description="Helical" evidence="1">
    <location>
        <begin position="121"/>
        <end position="141"/>
    </location>
</feature>
<evidence type="ECO:0000313" key="3">
    <source>
        <dbReference type="Proteomes" id="UP000267535"/>
    </source>
</evidence>
<protein>
    <submittedName>
        <fullName evidence="2">Uncharacterized protein</fullName>
    </submittedName>
</protein>
<accession>A0A3P1SJC3</accession>
<keyword evidence="3" id="KW-1185">Reference proteome</keyword>
<keyword evidence="1" id="KW-0812">Transmembrane</keyword>
<comment type="caution">
    <text evidence="2">The sequence shown here is derived from an EMBL/GenBank/DDBJ whole genome shotgun (WGS) entry which is preliminary data.</text>
</comment>
<dbReference type="EMBL" id="RQXV01000015">
    <property type="protein sequence ID" value="RRC96969.1"/>
    <property type="molecule type" value="Genomic_DNA"/>
</dbReference>
<proteinExistence type="predicted"/>
<gene>
    <name evidence="2" type="ORF">EHS89_19725</name>
</gene>
<dbReference type="Proteomes" id="UP000267535">
    <property type="component" value="Unassembled WGS sequence"/>
</dbReference>
<organism evidence="2 3">
    <name type="scientific">Amphritea balenae</name>
    <dbReference type="NCBI Taxonomy" id="452629"/>
    <lineage>
        <taxon>Bacteria</taxon>
        <taxon>Pseudomonadati</taxon>
        <taxon>Pseudomonadota</taxon>
        <taxon>Gammaproteobacteria</taxon>
        <taxon>Oceanospirillales</taxon>
        <taxon>Oceanospirillaceae</taxon>
        <taxon>Amphritea</taxon>
    </lineage>
</organism>
<evidence type="ECO:0000313" key="2">
    <source>
        <dbReference type="EMBL" id="RRC96969.1"/>
    </source>
</evidence>
<dbReference type="AlphaFoldDB" id="A0A3P1SJC3"/>
<feature type="transmembrane region" description="Helical" evidence="1">
    <location>
        <begin position="177"/>
        <end position="194"/>
    </location>
</feature>
<evidence type="ECO:0000256" key="1">
    <source>
        <dbReference type="SAM" id="Phobius"/>
    </source>
</evidence>
<feature type="transmembrane region" description="Helical" evidence="1">
    <location>
        <begin position="68"/>
        <end position="89"/>
    </location>
</feature>
<reference evidence="2 3" key="1">
    <citation type="submission" date="2018-11" db="EMBL/GenBank/DDBJ databases">
        <title>The draft genome sequence of Amphritea balenae JAMM 1525T.</title>
        <authorList>
            <person name="Fang Z."/>
            <person name="Zhang Y."/>
            <person name="Han X."/>
        </authorList>
    </citation>
    <scope>NUCLEOTIDE SEQUENCE [LARGE SCALE GENOMIC DNA]</scope>
    <source>
        <strain evidence="2 3">JAMM 1525</strain>
    </source>
</reference>
<dbReference type="RefSeq" id="WP_124927893.1">
    <property type="nucleotide sequence ID" value="NZ_BMOH01000010.1"/>
</dbReference>
<feature type="transmembrane region" description="Helical" evidence="1">
    <location>
        <begin position="38"/>
        <end position="56"/>
    </location>
</feature>
<keyword evidence="1" id="KW-0472">Membrane</keyword>
<keyword evidence="1" id="KW-1133">Transmembrane helix</keyword>
<dbReference type="OrthoDB" id="6199484at2"/>
<feature type="transmembrane region" description="Helical" evidence="1">
    <location>
        <begin position="148"/>
        <end position="165"/>
    </location>
</feature>
<name>A0A3P1SJC3_9GAMM</name>